<dbReference type="EMBL" id="JBBPFD010000005">
    <property type="protein sequence ID" value="KAK7925198.1"/>
    <property type="molecule type" value="Genomic_DNA"/>
</dbReference>
<keyword evidence="3" id="KW-1185">Reference proteome</keyword>
<reference evidence="3" key="1">
    <citation type="submission" date="2024-04" db="EMBL/GenBank/DDBJ databases">
        <title>Salinicola lusitanus LLJ914,a marine bacterium isolated from the Okinawa Trough.</title>
        <authorList>
            <person name="Li J."/>
        </authorList>
    </citation>
    <scope>NUCLEOTIDE SEQUENCE [LARGE SCALE GENOMIC DNA]</scope>
</reference>
<evidence type="ECO:0000256" key="1">
    <source>
        <dbReference type="SAM" id="MobiDB-lite"/>
    </source>
</evidence>
<feature type="compositionally biased region" description="Basic and acidic residues" evidence="1">
    <location>
        <begin position="68"/>
        <end position="85"/>
    </location>
</feature>
<dbReference type="AlphaFoldDB" id="A0AAW0PM63"/>
<proteinExistence type="predicted"/>
<name>A0AAW0PM63_9GOBI</name>
<feature type="region of interest" description="Disordered" evidence="1">
    <location>
        <begin position="41"/>
        <end position="132"/>
    </location>
</feature>
<protein>
    <submittedName>
        <fullName evidence="2">Uncharacterized protein</fullName>
    </submittedName>
</protein>
<gene>
    <name evidence="2" type="ORF">WMY93_007508</name>
</gene>
<comment type="caution">
    <text evidence="2">The sequence shown here is derived from an EMBL/GenBank/DDBJ whole genome shotgun (WGS) entry which is preliminary data.</text>
</comment>
<accession>A0AAW0PM63</accession>
<evidence type="ECO:0000313" key="3">
    <source>
        <dbReference type="Proteomes" id="UP001460270"/>
    </source>
</evidence>
<feature type="compositionally biased region" description="Polar residues" evidence="1">
    <location>
        <begin position="86"/>
        <end position="98"/>
    </location>
</feature>
<dbReference type="Proteomes" id="UP001460270">
    <property type="component" value="Unassembled WGS sequence"/>
</dbReference>
<evidence type="ECO:0000313" key="2">
    <source>
        <dbReference type="EMBL" id="KAK7925198.1"/>
    </source>
</evidence>
<organism evidence="2 3">
    <name type="scientific">Mugilogobius chulae</name>
    <name type="common">yellowstripe goby</name>
    <dbReference type="NCBI Taxonomy" id="88201"/>
    <lineage>
        <taxon>Eukaryota</taxon>
        <taxon>Metazoa</taxon>
        <taxon>Chordata</taxon>
        <taxon>Craniata</taxon>
        <taxon>Vertebrata</taxon>
        <taxon>Euteleostomi</taxon>
        <taxon>Actinopterygii</taxon>
        <taxon>Neopterygii</taxon>
        <taxon>Teleostei</taxon>
        <taxon>Neoteleostei</taxon>
        <taxon>Acanthomorphata</taxon>
        <taxon>Gobiaria</taxon>
        <taxon>Gobiiformes</taxon>
        <taxon>Gobioidei</taxon>
        <taxon>Gobiidae</taxon>
        <taxon>Gobionellinae</taxon>
        <taxon>Mugilogobius</taxon>
    </lineage>
</organism>
<feature type="compositionally biased region" description="Polar residues" evidence="1">
    <location>
        <begin position="46"/>
        <end position="58"/>
    </location>
</feature>
<sequence>MDREHPLFHLFQLLPSSRSLCKPHLPLHFCLSLLCINSNERKTNDDTSPAHTDGSSDWTDAARFQRGRSFEEKLDESGHDDDEKTTQSNPTNCHQSPKSGLGTFDLLLRRQSEVQVRQRAKRSPGRVKMADE</sequence>